<reference evidence="5" key="1">
    <citation type="submission" date="2025-08" db="UniProtKB">
        <authorList>
            <consortium name="Ensembl"/>
        </authorList>
    </citation>
    <scope>IDENTIFICATION</scope>
</reference>
<feature type="domain" description="Kinesin motor" evidence="4">
    <location>
        <begin position="26"/>
        <end position="101"/>
    </location>
</feature>
<evidence type="ECO:0000313" key="5">
    <source>
        <dbReference type="Ensembl" id="ENSSDAP00000003044.1"/>
    </source>
</evidence>
<dbReference type="GO" id="GO:0007018">
    <property type="term" value="P:microtubule-based movement"/>
    <property type="evidence" value="ECO:0007669"/>
    <property type="project" value="InterPro"/>
</dbReference>
<accession>A0A8C9P5E7</accession>
<dbReference type="GO" id="GO:0008017">
    <property type="term" value="F:microtubule binding"/>
    <property type="evidence" value="ECO:0007669"/>
    <property type="project" value="InterPro"/>
</dbReference>
<dbReference type="InterPro" id="IPR027417">
    <property type="entry name" value="P-loop_NTPase"/>
</dbReference>
<keyword evidence="2" id="KW-0067">ATP-binding</keyword>
<proteinExistence type="inferred from homology"/>
<comment type="similarity">
    <text evidence="3">Belongs to the TRAFAC class myosin-kinesin ATPase superfamily. Kinesin family.</text>
</comment>
<evidence type="ECO:0000256" key="2">
    <source>
        <dbReference type="ARBA" id="ARBA00022840"/>
    </source>
</evidence>
<dbReference type="InterPro" id="IPR001752">
    <property type="entry name" value="Kinesin_motor_dom"/>
</dbReference>
<dbReference type="Gene3D" id="3.40.850.10">
    <property type="entry name" value="Kinesin motor domain"/>
    <property type="match status" value="1"/>
</dbReference>
<sequence>SFFFFLAELRNVTNSQSNLPSNEGDAIKIFVRIRPPAEGSRSVDGEHGLCLSVLSTTSLRLHSSPEPKIFTFDYVADMDTTQVMKTGSLTFHLKYTSLCYL</sequence>
<reference evidence="5" key="2">
    <citation type="submission" date="2025-09" db="UniProtKB">
        <authorList>
            <consortium name="Ensembl"/>
        </authorList>
    </citation>
    <scope>IDENTIFICATION</scope>
</reference>
<evidence type="ECO:0000256" key="3">
    <source>
        <dbReference type="PROSITE-ProRule" id="PRU00283"/>
    </source>
</evidence>
<dbReference type="SUPFAM" id="SSF52540">
    <property type="entry name" value="P-loop containing nucleoside triphosphate hydrolases"/>
    <property type="match status" value="1"/>
</dbReference>
<keyword evidence="1" id="KW-0547">Nucleotide-binding</keyword>
<protein>
    <recommendedName>
        <fullName evidence="4">Kinesin motor domain-containing protein</fullName>
    </recommendedName>
</protein>
<name>A0A8C9P5E7_SPEDA</name>
<dbReference type="PROSITE" id="PS50067">
    <property type="entry name" value="KINESIN_MOTOR_2"/>
    <property type="match status" value="1"/>
</dbReference>
<dbReference type="AlphaFoldDB" id="A0A8C9P5E7"/>
<dbReference type="Ensembl" id="ENSSDAT00000003516.1">
    <property type="protein sequence ID" value="ENSSDAP00000003044.1"/>
    <property type="gene ID" value="ENSSDAG00000002926.1"/>
</dbReference>
<evidence type="ECO:0000256" key="1">
    <source>
        <dbReference type="ARBA" id="ARBA00022741"/>
    </source>
</evidence>
<keyword evidence="6" id="KW-1185">Reference proteome</keyword>
<dbReference type="GO" id="GO:0003777">
    <property type="term" value="F:microtubule motor activity"/>
    <property type="evidence" value="ECO:0007669"/>
    <property type="project" value="InterPro"/>
</dbReference>
<comment type="caution">
    <text evidence="3">Lacks conserved residue(s) required for the propagation of feature annotation.</text>
</comment>
<dbReference type="InterPro" id="IPR036961">
    <property type="entry name" value="Kinesin_motor_dom_sf"/>
</dbReference>
<organism evidence="5 6">
    <name type="scientific">Spermophilus dauricus</name>
    <name type="common">Daurian ground squirrel</name>
    <dbReference type="NCBI Taxonomy" id="99837"/>
    <lineage>
        <taxon>Eukaryota</taxon>
        <taxon>Metazoa</taxon>
        <taxon>Chordata</taxon>
        <taxon>Craniata</taxon>
        <taxon>Vertebrata</taxon>
        <taxon>Euteleostomi</taxon>
        <taxon>Mammalia</taxon>
        <taxon>Eutheria</taxon>
        <taxon>Euarchontoglires</taxon>
        <taxon>Glires</taxon>
        <taxon>Rodentia</taxon>
        <taxon>Sciuromorpha</taxon>
        <taxon>Sciuridae</taxon>
        <taxon>Xerinae</taxon>
        <taxon>Marmotini</taxon>
        <taxon>Spermophilus</taxon>
    </lineage>
</organism>
<dbReference type="GO" id="GO:0005524">
    <property type="term" value="F:ATP binding"/>
    <property type="evidence" value="ECO:0007669"/>
    <property type="project" value="UniProtKB-KW"/>
</dbReference>
<dbReference type="Proteomes" id="UP000694422">
    <property type="component" value="Unplaced"/>
</dbReference>
<evidence type="ECO:0000313" key="6">
    <source>
        <dbReference type="Proteomes" id="UP000694422"/>
    </source>
</evidence>
<evidence type="ECO:0000259" key="4">
    <source>
        <dbReference type="PROSITE" id="PS50067"/>
    </source>
</evidence>